<sequence length="194" mass="20518">LAMVSMSARAWEVHKSAKAPRFYFDLGKARDFLAKGQTPWTPAVSVFYGLDAAVASLRAEGLQNIFARHEMLARAVRAGVKALGMKLLVLDDEAASRAVTAIYPPDGVSPGDFRKLMQQRFNIVLAGGQGPLTDAIFRVGHLGYCGPLDVLDVLGALEITLRELGADIALGKGVAAAQEIFAAKAAPAPAMAGR</sequence>
<dbReference type="PANTHER" id="PTHR21152:SF40">
    <property type="entry name" value="ALANINE--GLYOXYLATE AMINOTRANSFERASE"/>
    <property type="match status" value="1"/>
</dbReference>
<evidence type="ECO:0000256" key="1">
    <source>
        <dbReference type="ARBA" id="ARBA00001933"/>
    </source>
</evidence>
<keyword evidence="4" id="KW-0808">Transferase</keyword>
<accession>A0A938BJB3</accession>
<dbReference type="GO" id="GO:0004760">
    <property type="term" value="F:L-serine-pyruvate transaminase activity"/>
    <property type="evidence" value="ECO:0007669"/>
    <property type="project" value="TreeGrafter"/>
</dbReference>
<dbReference type="GO" id="GO:0008453">
    <property type="term" value="F:alanine-glyoxylate transaminase activity"/>
    <property type="evidence" value="ECO:0007669"/>
    <property type="project" value="TreeGrafter"/>
</dbReference>
<dbReference type="AlphaFoldDB" id="A0A938BJB3"/>
<dbReference type="Gene3D" id="3.90.1150.10">
    <property type="entry name" value="Aspartate Aminotransferase, domain 1"/>
    <property type="match status" value="1"/>
</dbReference>
<dbReference type="FunFam" id="3.90.1150.10:FF:000031">
    <property type="entry name" value="Serine--glyoxylate aminotransferase"/>
    <property type="match status" value="1"/>
</dbReference>
<evidence type="ECO:0000313" key="4">
    <source>
        <dbReference type="EMBL" id="MBM3275162.1"/>
    </source>
</evidence>
<dbReference type="InterPro" id="IPR015424">
    <property type="entry name" value="PyrdxlP-dep_Trfase"/>
</dbReference>
<dbReference type="GO" id="GO:0019265">
    <property type="term" value="P:glycine biosynthetic process, by transamination of glyoxylate"/>
    <property type="evidence" value="ECO:0007669"/>
    <property type="project" value="TreeGrafter"/>
</dbReference>
<evidence type="ECO:0000256" key="2">
    <source>
        <dbReference type="ARBA" id="ARBA00009236"/>
    </source>
</evidence>
<reference evidence="4 5" key="1">
    <citation type="submission" date="2019-03" db="EMBL/GenBank/DDBJ databases">
        <title>Lake Tanganyika Metagenome-Assembled Genomes (MAGs).</title>
        <authorList>
            <person name="Tran P."/>
        </authorList>
    </citation>
    <scope>NUCLEOTIDE SEQUENCE [LARGE SCALE GENOMIC DNA]</scope>
    <source>
        <strain evidence="4">K_DeepCast_65m_m2_236</strain>
    </source>
</reference>
<dbReference type="PANTHER" id="PTHR21152">
    <property type="entry name" value="AMINOTRANSFERASE CLASS V"/>
    <property type="match status" value="1"/>
</dbReference>
<proteinExistence type="inferred from homology"/>
<feature type="non-terminal residue" evidence="4">
    <location>
        <position position="1"/>
    </location>
</feature>
<keyword evidence="3" id="KW-0663">Pyridoxal phosphate</keyword>
<keyword evidence="4" id="KW-0032">Aminotransferase</keyword>
<comment type="cofactor">
    <cofactor evidence="1">
        <name>pyridoxal 5'-phosphate</name>
        <dbReference type="ChEBI" id="CHEBI:597326"/>
    </cofactor>
</comment>
<organism evidence="4 5">
    <name type="scientific">Candidatus Tanganyikabacteria bacterium</name>
    <dbReference type="NCBI Taxonomy" id="2961651"/>
    <lineage>
        <taxon>Bacteria</taxon>
        <taxon>Bacillati</taxon>
        <taxon>Candidatus Sericytochromatia</taxon>
        <taxon>Candidatus Tanganyikabacteria</taxon>
    </lineage>
</organism>
<dbReference type="InterPro" id="IPR015422">
    <property type="entry name" value="PyrdxlP-dep_Trfase_small"/>
</dbReference>
<evidence type="ECO:0000313" key="5">
    <source>
        <dbReference type="Proteomes" id="UP000703893"/>
    </source>
</evidence>
<dbReference type="EMBL" id="VGJX01000467">
    <property type="protein sequence ID" value="MBM3275162.1"/>
    <property type="molecule type" value="Genomic_DNA"/>
</dbReference>
<comment type="caution">
    <text evidence="4">The sequence shown here is derived from an EMBL/GenBank/DDBJ whole genome shotgun (WGS) entry which is preliminary data.</text>
</comment>
<comment type="similarity">
    <text evidence="2">Belongs to the class-V pyridoxal-phosphate-dependent aminotransferase family.</text>
</comment>
<protein>
    <submittedName>
        <fullName evidence="4">Alanine--glyoxylate aminotransferase family protein</fullName>
    </submittedName>
</protein>
<dbReference type="Gene3D" id="3.40.640.10">
    <property type="entry name" value="Type I PLP-dependent aspartate aminotransferase-like (Major domain)"/>
    <property type="match status" value="1"/>
</dbReference>
<gene>
    <name evidence="4" type="ORF">FJZ00_08405</name>
</gene>
<name>A0A938BJB3_9BACT</name>
<dbReference type="Proteomes" id="UP000703893">
    <property type="component" value="Unassembled WGS sequence"/>
</dbReference>
<evidence type="ECO:0000256" key="3">
    <source>
        <dbReference type="ARBA" id="ARBA00022898"/>
    </source>
</evidence>
<dbReference type="SUPFAM" id="SSF53383">
    <property type="entry name" value="PLP-dependent transferases"/>
    <property type="match status" value="1"/>
</dbReference>
<dbReference type="InterPro" id="IPR015421">
    <property type="entry name" value="PyrdxlP-dep_Trfase_major"/>
</dbReference>